<dbReference type="Pfam" id="PF00078">
    <property type="entry name" value="RVT_1"/>
    <property type="match status" value="1"/>
</dbReference>
<sequence length="504" mass="58123">MEVLDIGMHMPNNKATFLDGLPNELNKIIAAFDIGQNNIELEQNICEEQGGFMRNKGVDDNIVIIRIVSYYMKIIKNNDMIFTLLDINKAFDSVWHDGLMHKLYNVGIKGKLFQMIHSMITQSNLMVTQGDWVFKPFQIKVCTVQGYSLSGPLFNMYINDPINDINNERTESTIYQEKMPTCLLYADDIIIMTVKMEDNNMILNLVQSYCNKWKISINTSKSYIAASKNIQSNKKKLDKVKTITNQSVTLGIIEGNLDTNTQMKFYKAAIRPVLEYGLMTLLLRKTMVAKMDSTQHQIISKILGTYVTSYKATVRVLTVIPPIQAKNKILLLSCWLEMMNKQSLAGRLTRAEHISIKELWMHTLVHSSFNVEALKILHEHGMLQHWQNPPTYLSKEQRKIIVRTNICRDSYEKDHKHSKGMKTLTSNGLSRNMEQEPETIQIISSCNKCEPKKFKTGKFKKNSPVKHVLYRCKTLMKERMMVIDEQQRNNQTATIQRILLVLPD</sequence>
<dbReference type="PROSITE" id="PS50878">
    <property type="entry name" value="RT_POL"/>
    <property type="match status" value="1"/>
</dbReference>
<gene>
    <name evidence="2" type="ORF">RFI_31525</name>
</gene>
<evidence type="ECO:0000313" key="3">
    <source>
        <dbReference type="Proteomes" id="UP000023152"/>
    </source>
</evidence>
<keyword evidence="3" id="KW-1185">Reference proteome</keyword>
<dbReference type="AlphaFoldDB" id="X6LYU3"/>
<feature type="domain" description="Reverse transcriptase" evidence="1">
    <location>
        <begin position="1"/>
        <end position="254"/>
    </location>
</feature>
<dbReference type="EMBL" id="ASPP01027703">
    <property type="protein sequence ID" value="ETO05870.1"/>
    <property type="molecule type" value="Genomic_DNA"/>
</dbReference>
<name>X6LYU3_RETFI</name>
<dbReference type="Gene3D" id="3.30.70.270">
    <property type="match status" value="1"/>
</dbReference>
<dbReference type="InterPro" id="IPR043128">
    <property type="entry name" value="Rev_trsase/Diguanyl_cyclase"/>
</dbReference>
<dbReference type="InterPro" id="IPR000477">
    <property type="entry name" value="RT_dom"/>
</dbReference>
<reference evidence="2 3" key="1">
    <citation type="journal article" date="2013" name="Curr. Biol.">
        <title>The Genome of the Foraminiferan Reticulomyxa filosa.</title>
        <authorList>
            <person name="Glockner G."/>
            <person name="Hulsmann N."/>
            <person name="Schleicher M."/>
            <person name="Noegel A.A."/>
            <person name="Eichinger L."/>
            <person name="Gallinger C."/>
            <person name="Pawlowski J."/>
            <person name="Sierra R."/>
            <person name="Euteneuer U."/>
            <person name="Pillet L."/>
            <person name="Moustafa A."/>
            <person name="Platzer M."/>
            <person name="Groth M."/>
            <person name="Szafranski K."/>
            <person name="Schliwa M."/>
        </authorList>
    </citation>
    <scope>NUCLEOTIDE SEQUENCE [LARGE SCALE GENOMIC DNA]</scope>
</reference>
<proteinExistence type="predicted"/>
<dbReference type="PANTHER" id="PTHR47027">
    <property type="entry name" value="REVERSE TRANSCRIPTASE DOMAIN-CONTAINING PROTEIN"/>
    <property type="match status" value="1"/>
</dbReference>
<comment type="caution">
    <text evidence="2">The sequence shown here is derived from an EMBL/GenBank/DDBJ whole genome shotgun (WGS) entry which is preliminary data.</text>
</comment>
<accession>X6LYU3</accession>
<organism evidence="2 3">
    <name type="scientific">Reticulomyxa filosa</name>
    <dbReference type="NCBI Taxonomy" id="46433"/>
    <lineage>
        <taxon>Eukaryota</taxon>
        <taxon>Sar</taxon>
        <taxon>Rhizaria</taxon>
        <taxon>Retaria</taxon>
        <taxon>Foraminifera</taxon>
        <taxon>Monothalamids</taxon>
        <taxon>Reticulomyxidae</taxon>
        <taxon>Reticulomyxa</taxon>
    </lineage>
</organism>
<protein>
    <recommendedName>
        <fullName evidence="1">Reverse transcriptase domain-containing protein</fullName>
    </recommendedName>
</protein>
<dbReference type="PANTHER" id="PTHR47027:SF20">
    <property type="entry name" value="REVERSE TRANSCRIPTASE-LIKE PROTEIN WITH RNA-DIRECTED DNA POLYMERASE DOMAIN"/>
    <property type="match status" value="1"/>
</dbReference>
<dbReference type="SUPFAM" id="SSF56672">
    <property type="entry name" value="DNA/RNA polymerases"/>
    <property type="match status" value="1"/>
</dbReference>
<evidence type="ECO:0000259" key="1">
    <source>
        <dbReference type="PROSITE" id="PS50878"/>
    </source>
</evidence>
<dbReference type="OrthoDB" id="6123348at2759"/>
<evidence type="ECO:0000313" key="2">
    <source>
        <dbReference type="EMBL" id="ETO05870.1"/>
    </source>
</evidence>
<dbReference type="Proteomes" id="UP000023152">
    <property type="component" value="Unassembled WGS sequence"/>
</dbReference>
<dbReference type="InterPro" id="IPR043502">
    <property type="entry name" value="DNA/RNA_pol_sf"/>
</dbReference>